<dbReference type="AlphaFoldDB" id="A0A212D9T8"/>
<dbReference type="Gene3D" id="6.10.140.1300">
    <property type="match status" value="1"/>
</dbReference>
<organism evidence="2 3">
    <name type="scientific">Cervus elaphus hippelaphus</name>
    <name type="common">European red deer</name>
    <dbReference type="NCBI Taxonomy" id="46360"/>
    <lineage>
        <taxon>Eukaryota</taxon>
        <taxon>Metazoa</taxon>
        <taxon>Chordata</taxon>
        <taxon>Craniata</taxon>
        <taxon>Vertebrata</taxon>
        <taxon>Euteleostomi</taxon>
        <taxon>Mammalia</taxon>
        <taxon>Eutheria</taxon>
        <taxon>Laurasiatheria</taxon>
        <taxon>Artiodactyla</taxon>
        <taxon>Ruminantia</taxon>
        <taxon>Pecora</taxon>
        <taxon>Cervidae</taxon>
        <taxon>Cervinae</taxon>
        <taxon>Cervus</taxon>
    </lineage>
</organism>
<evidence type="ECO:0000256" key="1">
    <source>
        <dbReference type="SAM" id="MobiDB-lite"/>
    </source>
</evidence>
<feature type="region of interest" description="Disordered" evidence="1">
    <location>
        <begin position="1"/>
        <end position="97"/>
    </location>
</feature>
<dbReference type="Proteomes" id="UP000242450">
    <property type="component" value="Chromosome 5"/>
</dbReference>
<comment type="caution">
    <text evidence="2">The sequence shown here is derived from an EMBL/GenBank/DDBJ whole genome shotgun (WGS) entry which is preliminary data.</text>
</comment>
<evidence type="ECO:0000313" key="3">
    <source>
        <dbReference type="Proteomes" id="UP000242450"/>
    </source>
</evidence>
<evidence type="ECO:0000313" key="2">
    <source>
        <dbReference type="EMBL" id="OWK14864.1"/>
    </source>
</evidence>
<dbReference type="EMBL" id="MKHE01000005">
    <property type="protein sequence ID" value="OWK14864.1"/>
    <property type="molecule type" value="Genomic_DNA"/>
</dbReference>
<name>A0A212D9T8_CEREH</name>
<protein>
    <submittedName>
        <fullName evidence="2">CDK2AP1</fullName>
    </submittedName>
</protein>
<proteinExistence type="predicted"/>
<accession>A0A212D9T8</accession>
<feature type="compositionally biased region" description="Basic and acidic residues" evidence="1">
    <location>
        <begin position="44"/>
        <end position="84"/>
    </location>
</feature>
<sequence length="129" mass="14841">MPRQALLPTEGKRVGVRSPLKRWWLEDGARRGLDRPRSAPALRRRPEQRRQDRGAQRRRPEDAEEPDKERRKDREARKQRRGEQARASPGEVAGLMQLLGAGRPEQAGIIHARGLVRECLAETERNARS</sequence>
<feature type="compositionally biased region" description="Basic and acidic residues" evidence="1">
    <location>
        <begin position="23"/>
        <end position="37"/>
    </location>
</feature>
<gene>
    <name evidence="2" type="ORF">Celaphus_00000377</name>
</gene>
<keyword evidence="3" id="KW-1185">Reference proteome</keyword>
<reference evidence="2 3" key="1">
    <citation type="journal article" date="2018" name="Mol. Genet. Genomics">
        <title>The red deer Cervus elaphus genome CerEla1.0: sequencing, annotating, genes, and chromosomes.</title>
        <authorList>
            <person name="Bana N.A."/>
            <person name="Nyiri A."/>
            <person name="Nagy J."/>
            <person name="Frank K."/>
            <person name="Nagy T."/>
            <person name="Steger V."/>
            <person name="Schiller M."/>
            <person name="Lakatos P."/>
            <person name="Sugar L."/>
            <person name="Horn P."/>
            <person name="Barta E."/>
            <person name="Orosz L."/>
        </authorList>
    </citation>
    <scope>NUCLEOTIDE SEQUENCE [LARGE SCALE GENOMIC DNA]</scope>
    <source>
        <strain evidence="2">Hungarian</strain>
    </source>
</reference>